<accession>A0ABN6D1D6</accession>
<dbReference type="Gene3D" id="3.40.50.1000">
    <property type="entry name" value="HAD superfamily/HAD-like"/>
    <property type="match status" value="1"/>
</dbReference>
<dbReference type="InterPro" id="IPR023198">
    <property type="entry name" value="PGP-like_dom2"/>
</dbReference>
<dbReference type="SFLD" id="SFLDS00003">
    <property type="entry name" value="Haloacid_Dehalogenase"/>
    <property type="match status" value="1"/>
</dbReference>
<evidence type="ECO:0000256" key="1">
    <source>
        <dbReference type="ARBA" id="ARBA00000830"/>
    </source>
</evidence>
<evidence type="ECO:0000256" key="3">
    <source>
        <dbReference type="ARBA" id="ARBA00006171"/>
    </source>
</evidence>
<dbReference type="RefSeq" id="WP_255695479.1">
    <property type="nucleotide sequence ID" value="NZ_AP024202.1"/>
</dbReference>
<proteinExistence type="inferred from homology"/>
<dbReference type="InterPro" id="IPR050155">
    <property type="entry name" value="HAD-like_hydrolase_sf"/>
</dbReference>
<dbReference type="EMBL" id="AP024202">
    <property type="protein sequence ID" value="BCN93942.1"/>
    <property type="molecule type" value="Genomic_DNA"/>
</dbReference>
<comment type="pathway">
    <text evidence="2">Organic acid metabolism; glycolate biosynthesis; glycolate from 2-phosphoglycolate: step 1/1.</text>
</comment>
<dbReference type="SFLD" id="SFLDG01129">
    <property type="entry name" value="C1.5:_HAD__Beta-PGM__Phosphata"/>
    <property type="match status" value="1"/>
</dbReference>
<dbReference type="Gene3D" id="1.10.150.240">
    <property type="entry name" value="Putative phosphatase, domain 2"/>
    <property type="match status" value="1"/>
</dbReference>
<name>A0ABN6D1D6_9GAMM</name>
<keyword evidence="6" id="KW-1185">Reference proteome</keyword>
<dbReference type="EC" id="3.1.3.18" evidence="4"/>
<evidence type="ECO:0000313" key="6">
    <source>
        <dbReference type="Proteomes" id="UP001054820"/>
    </source>
</evidence>
<dbReference type="InterPro" id="IPR036412">
    <property type="entry name" value="HAD-like_sf"/>
</dbReference>
<protein>
    <recommendedName>
        <fullName evidence="4">phosphoglycolate phosphatase</fullName>
        <ecNumber evidence="4">3.1.3.18</ecNumber>
    </recommendedName>
</protein>
<reference evidence="5" key="1">
    <citation type="journal article" date="2022" name="Arch. Microbiol.">
        <title>Thiomicrorhabdus immobilis sp. nov., a mesophilic sulfur-oxidizing bacterium isolated from sediment of a brackish lake in northern Japan.</title>
        <authorList>
            <person name="Kojima H."/>
            <person name="Mochizuki J."/>
            <person name="Kanda M."/>
            <person name="Watanabe T."/>
            <person name="Fukui M."/>
        </authorList>
    </citation>
    <scope>NUCLEOTIDE SEQUENCE</scope>
    <source>
        <strain evidence="5">Am19</strain>
    </source>
</reference>
<dbReference type="NCBIfam" id="TIGR01549">
    <property type="entry name" value="HAD-SF-IA-v1"/>
    <property type="match status" value="1"/>
</dbReference>
<dbReference type="PANTHER" id="PTHR43434">
    <property type="entry name" value="PHOSPHOGLYCOLATE PHOSPHATASE"/>
    <property type="match status" value="1"/>
</dbReference>
<dbReference type="PANTHER" id="PTHR43434:SF1">
    <property type="entry name" value="PHOSPHOGLYCOLATE PHOSPHATASE"/>
    <property type="match status" value="1"/>
</dbReference>
<evidence type="ECO:0000256" key="4">
    <source>
        <dbReference type="ARBA" id="ARBA00013078"/>
    </source>
</evidence>
<dbReference type="Proteomes" id="UP001054820">
    <property type="component" value="Chromosome"/>
</dbReference>
<dbReference type="InterPro" id="IPR023214">
    <property type="entry name" value="HAD_sf"/>
</dbReference>
<organism evidence="5 6">
    <name type="scientific">Thiomicrorhabdus immobilis</name>
    <dbReference type="NCBI Taxonomy" id="2791037"/>
    <lineage>
        <taxon>Bacteria</taxon>
        <taxon>Pseudomonadati</taxon>
        <taxon>Pseudomonadota</taxon>
        <taxon>Gammaproteobacteria</taxon>
        <taxon>Thiotrichales</taxon>
        <taxon>Piscirickettsiaceae</taxon>
        <taxon>Thiomicrorhabdus</taxon>
    </lineage>
</organism>
<evidence type="ECO:0000313" key="5">
    <source>
        <dbReference type="EMBL" id="BCN93942.1"/>
    </source>
</evidence>
<comment type="catalytic activity">
    <reaction evidence="1">
        <text>2-phosphoglycolate + H2O = glycolate + phosphate</text>
        <dbReference type="Rhea" id="RHEA:14369"/>
        <dbReference type="ChEBI" id="CHEBI:15377"/>
        <dbReference type="ChEBI" id="CHEBI:29805"/>
        <dbReference type="ChEBI" id="CHEBI:43474"/>
        <dbReference type="ChEBI" id="CHEBI:58033"/>
        <dbReference type="EC" id="3.1.3.18"/>
    </reaction>
</comment>
<gene>
    <name evidence="5" type="ORF">THMIRHAM_17270</name>
</gene>
<comment type="similarity">
    <text evidence="3">Belongs to the HAD-like hydrolase superfamily. CbbY/CbbZ/Gph/YieH family.</text>
</comment>
<dbReference type="CDD" id="cd01427">
    <property type="entry name" value="HAD_like"/>
    <property type="match status" value="1"/>
</dbReference>
<dbReference type="InterPro" id="IPR006439">
    <property type="entry name" value="HAD-SF_hydro_IA"/>
</dbReference>
<dbReference type="SUPFAM" id="SSF56784">
    <property type="entry name" value="HAD-like"/>
    <property type="match status" value="1"/>
</dbReference>
<evidence type="ECO:0000256" key="2">
    <source>
        <dbReference type="ARBA" id="ARBA00004818"/>
    </source>
</evidence>
<dbReference type="Pfam" id="PF00702">
    <property type="entry name" value="Hydrolase"/>
    <property type="match status" value="1"/>
</dbReference>
<sequence>MNLDLSQYQTLVFDCDGVVLNSNKVKTQAFYDATLSFGQDKAKALVDYHVRNGGISRYLKFEYFIQEILKQDVTQSLLDGLLSKFATEVKIGLMQSEIAPGLVELRKQTSQANWLIVSGGDQDELREVFAARELFDLFDGGIFGSPDDKDVILKRELQTQTIHAPALFLGDSKYDFQASNRAGLDFVFLTDWSEVKDWSTFQNEHGFPVANNVASLLQN</sequence>